<dbReference type="InterPro" id="IPR012337">
    <property type="entry name" value="RNaseH-like_sf"/>
</dbReference>
<dbReference type="SUPFAM" id="SSF56672">
    <property type="entry name" value="DNA/RNA polymerases"/>
    <property type="match status" value="1"/>
</dbReference>
<proteinExistence type="predicted"/>
<dbReference type="InterPro" id="IPR050951">
    <property type="entry name" value="Retrovirus_Pol_polyprotein"/>
</dbReference>
<dbReference type="SUPFAM" id="SSF53098">
    <property type="entry name" value="Ribonuclease H-like"/>
    <property type="match status" value="1"/>
</dbReference>
<dbReference type="InterPro" id="IPR043502">
    <property type="entry name" value="DNA/RNA_pol_sf"/>
</dbReference>
<evidence type="ECO:0000313" key="5">
    <source>
        <dbReference type="Proteomes" id="UP000830375"/>
    </source>
</evidence>
<evidence type="ECO:0000256" key="1">
    <source>
        <dbReference type="ARBA" id="ARBA00039658"/>
    </source>
</evidence>
<dbReference type="Proteomes" id="UP000830375">
    <property type="component" value="Unassembled WGS sequence"/>
</dbReference>
<dbReference type="InterPro" id="IPR043128">
    <property type="entry name" value="Rev_trsase/Diguanyl_cyclase"/>
</dbReference>
<dbReference type="PROSITE" id="PS50994">
    <property type="entry name" value="INTEGRASE"/>
    <property type="match status" value="1"/>
</dbReference>
<keyword evidence="5" id="KW-1185">Reference proteome</keyword>
<dbReference type="Gene3D" id="3.30.420.10">
    <property type="entry name" value="Ribonuclease H-like superfamily/Ribonuclease H"/>
    <property type="match status" value="1"/>
</dbReference>
<dbReference type="InterPro" id="IPR041588">
    <property type="entry name" value="Integrase_H2C2"/>
</dbReference>
<gene>
    <name evidence="4" type="ORF">H4Q32_002146</name>
</gene>
<feature type="region of interest" description="Disordered" evidence="2">
    <location>
        <begin position="469"/>
        <end position="490"/>
    </location>
</feature>
<protein>
    <recommendedName>
        <fullName evidence="1">Gypsy retrotransposon integrase-like protein 1</fullName>
    </recommendedName>
</protein>
<evidence type="ECO:0000256" key="2">
    <source>
        <dbReference type="SAM" id="MobiDB-lite"/>
    </source>
</evidence>
<name>A0ABQ8MMG9_LABRO</name>
<organism evidence="4 5">
    <name type="scientific">Labeo rohita</name>
    <name type="common">Indian major carp</name>
    <name type="synonym">Cyprinus rohita</name>
    <dbReference type="NCBI Taxonomy" id="84645"/>
    <lineage>
        <taxon>Eukaryota</taxon>
        <taxon>Metazoa</taxon>
        <taxon>Chordata</taxon>
        <taxon>Craniata</taxon>
        <taxon>Vertebrata</taxon>
        <taxon>Euteleostomi</taxon>
        <taxon>Actinopterygii</taxon>
        <taxon>Neopterygii</taxon>
        <taxon>Teleostei</taxon>
        <taxon>Ostariophysi</taxon>
        <taxon>Cypriniformes</taxon>
        <taxon>Cyprinidae</taxon>
        <taxon>Labeoninae</taxon>
        <taxon>Labeonini</taxon>
        <taxon>Labeo</taxon>
    </lineage>
</organism>
<dbReference type="InterPro" id="IPR001584">
    <property type="entry name" value="Integrase_cat-core"/>
</dbReference>
<dbReference type="InterPro" id="IPR036397">
    <property type="entry name" value="RNaseH_sf"/>
</dbReference>
<dbReference type="Pfam" id="PF00665">
    <property type="entry name" value="rve"/>
    <property type="match status" value="1"/>
</dbReference>
<feature type="domain" description="Integrase catalytic" evidence="3">
    <location>
        <begin position="197"/>
        <end position="354"/>
    </location>
</feature>
<evidence type="ECO:0000259" key="3">
    <source>
        <dbReference type="PROSITE" id="PS50994"/>
    </source>
</evidence>
<accession>A0ABQ8MMG9</accession>
<dbReference type="Pfam" id="PF17921">
    <property type="entry name" value="Integrase_H2C2"/>
    <property type="match status" value="1"/>
</dbReference>
<evidence type="ECO:0000313" key="4">
    <source>
        <dbReference type="EMBL" id="KAI2664029.1"/>
    </source>
</evidence>
<dbReference type="Gene3D" id="3.30.70.270">
    <property type="match status" value="1"/>
</dbReference>
<comment type="caution">
    <text evidence="4">The sequence shown here is derived from an EMBL/GenBank/DDBJ whole genome shotgun (WGS) entry which is preliminary data.</text>
</comment>
<dbReference type="EMBL" id="JACTAM010000005">
    <property type="protein sequence ID" value="KAI2664029.1"/>
    <property type="molecule type" value="Genomic_DNA"/>
</dbReference>
<dbReference type="PANTHER" id="PTHR37984:SF15">
    <property type="entry name" value="INTEGRASE CATALYTIC DOMAIN-CONTAINING PROTEIN"/>
    <property type="match status" value="1"/>
</dbReference>
<sequence length="490" mass="55293">MVTILKGLHGVQNYLDDLIVYGRTAAKHDRKRQAAQGLLPNDGHIQDIMQAPAPTDTAKLRSFLGLTSWYSRFVQNYPSEVEPMRACLRTQTASHAYHCPPVWILTLPLNPTWWPSSQLNPVLFNWWSSPKNALLALNNLAHQGHQGIVRTKQRLCDFYWWPGMDHSAQSAITSYQLCQAHDKSAKTHRPPLQPVPLPAAPWLKVGLDIVGPFKLGTWDCRYALTLVDYYSKWPEIAFTSNVTTDNVTDFLATTFSRFGNPVEIVTDNGVQFTSLTFAEFLTRRNIKHVRTSLYFPQANGAVEHMNHVLKDCVQTASLEGKPWKTLVRDFLLHYRTTPHATTVVAPSELLLGRQLRTNLNILPTRPSACTDATVQARVHARQSQVKTYIKRPAKPSALRPGYRVCVRIPTHVKKSRSKFSPPSTVVGQKSQDTYILDDGTVWNAAHLSLCPGQSHSDNEPTGVPKLVVTPETQRQPRTRRPPVWHKDFVT</sequence>
<dbReference type="PANTHER" id="PTHR37984">
    <property type="entry name" value="PROTEIN CBG26694"/>
    <property type="match status" value="1"/>
</dbReference>
<reference evidence="4 5" key="1">
    <citation type="submission" date="2022-01" db="EMBL/GenBank/DDBJ databases">
        <title>A high-quality chromosome-level genome assembly of rohu carp, Labeo rohita.</title>
        <authorList>
            <person name="Arick M.A. II"/>
            <person name="Hsu C.-Y."/>
            <person name="Magbanua Z."/>
            <person name="Pechanova O."/>
            <person name="Grover C."/>
            <person name="Miller E."/>
            <person name="Thrash A."/>
            <person name="Ezzel L."/>
            <person name="Alam S."/>
            <person name="Benzie J."/>
            <person name="Hamilton M."/>
            <person name="Karsi A."/>
            <person name="Lawrence M.L."/>
            <person name="Peterson D.G."/>
        </authorList>
    </citation>
    <scope>NUCLEOTIDE SEQUENCE [LARGE SCALE GENOMIC DNA]</scope>
    <source>
        <strain evidence="5">BAU-BD-2019</strain>
        <tissue evidence="4">Blood</tissue>
    </source>
</reference>